<organism evidence="1">
    <name type="scientific">Salix viminalis</name>
    <name type="common">Common osier</name>
    <name type="synonym">Basket willow</name>
    <dbReference type="NCBI Taxonomy" id="40686"/>
    <lineage>
        <taxon>Eukaryota</taxon>
        <taxon>Viridiplantae</taxon>
        <taxon>Streptophyta</taxon>
        <taxon>Embryophyta</taxon>
        <taxon>Tracheophyta</taxon>
        <taxon>Spermatophyta</taxon>
        <taxon>Magnoliopsida</taxon>
        <taxon>eudicotyledons</taxon>
        <taxon>Gunneridae</taxon>
        <taxon>Pentapetalae</taxon>
        <taxon>rosids</taxon>
        <taxon>fabids</taxon>
        <taxon>Malpighiales</taxon>
        <taxon>Salicaceae</taxon>
        <taxon>Saliceae</taxon>
        <taxon>Salix</taxon>
    </lineage>
</organism>
<name>A0A6N2M179_SALVM</name>
<accession>A0A6N2M179</accession>
<reference evidence="1" key="1">
    <citation type="submission" date="2019-03" db="EMBL/GenBank/DDBJ databases">
        <authorList>
            <person name="Mank J."/>
            <person name="Almeida P."/>
        </authorList>
    </citation>
    <scope>NUCLEOTIDE SEQUENCE</scope>
    <source>
        <strain evidence="1">78183</strain>
    </source>
</reference>
<protein>
    <submittedName>
        <fullName evidence="1">Uncharacterized protein</fullName>
    </submittedName>
</protein>
<sequence>MDKNCSPSDQFFFVRLGTTAPAMHFKLGGKANQIPKLAFEDRDQSSFAKIAQGLSKTLCFGTPMLILEIARNVRVHGNTLWQNNFP</sequence>
<proteinExistence type="predicted"/>
<gene>
    <name evidence="1" type="ORF">SVIM_LOCUS303631</name>
</gene>
<evidence type="ECO:0000313" key="1">
    <source>
        <dbReference type="EMBL" id="VFU47335.1"/>
    </source>
</evidence>
<dbReference type="AlphaFoldDB" id="A0A6N2M179"/>
<dbReference type="EMBL" id="CAADRP010001663">
    <property type="protein sequence ID" value="VFU47335.1"/>
    <property type="molecule type" value="Genomic_DNA"/>
</dbReference>